<feature type="compositionally biased region" description="Acidic residues" evidence="1">
    <location>
        <begin position="369"/>
        <end position="380"/>
    </location>
</feature>
<gene>
    <name evidence="2" type="ORF">ABMA28_000412</name>
</gene>
<protein>
    <submittedName>
        <fullName evidence="2">Uncharacterized protein</fullName>
    </submittedName>
</protein>
<sequence>MAYSLGDRFPPPPTSYTLLEPGAYQFGDDHKVRINKVPFLSRTPRNTQPGGRIWTHAIYDYAIPAKIPNITSLTSKCPRFPYEAFSKEDLEALLCRCGIQSPCECPTGEEQEEPEVLCQAKVRKRIFKGPAPKSTLCDGLSAPSKRDHGFEVQPDGSQKRLLDKVDDESPPFYDAQVHESTAFYHGCKWSKWTSKRSSQTVDDGPGPADYYYVKHPTDYEICAEKLRLYRRQTSKQLRFIEMVQQRDINEGRPGPATYSPMLPKGYEMQYLGPKAKRFTTSTIEQRPGPADHWVKRAFELPDPPDFPCHATLPEPPFFGIKAQRFKPRREEGPSPATYNPVYNPCHFMHCPTAPFGSSSVRFKENRNDNEDEEEVIAEDEPEKKEGNDEQKKECPTPTWEFKSKTIRMKPLEKILNAPSPADLAQPRVKVDRSRRLQYFAPFFSSEGRFQPWYDWMPVFGRVKTPGPCYYCLEKPKCYPAVPRGPLCRSSRFSDFKSESPSPNRYNVGGGIETILKTHNQRLKNNIEKQHKFIWEPPLEPQRLSYEEQESLLLQKSIALLEPDNTSDNKSSKSCSSKSSPRRDDTSKGQSKLLRCFVYGTQTTHCP</sequence>
<proteinExistence type="predicted"/>
<reference evidence="2 3" key="1">
    <citation type="submission" date="2024-06" db="EMBL/GenBank/DDBJ databases">
        <title>A chromosome-level genome assembly of beet webworm, Loxostege sticticalis.</title>
        <authorList>
            <person name="Zhang Y."/>
        </authorList>
    </citation>
    <scope>NUCLEOTIDE SEQUENCE [LARGE SCALE GENOMIC DNA]</scope>
    <source>
        <strain evidence="2">AQ028</strain>
        <tissue evidence="2">Male pupae</tissue>
    </source>
</reference>
<organism evidence="2 3">
    <name type="scientific">Loxostege sticticalis</name>
    <name type="common">Beet webworm moth</name>
    <dbReference type="NCBI Taxonomy" id="481309"/>
    <lineage>
        <taxon>Eukaryota</taxon>
        <taxon>Metazoa</taxon>
        <taxon>Ecdysozoa</taxon>
        <taxon>Arthropoda</taxon>
        <taxon>Hexapoda</taxon>
        <taxon>Insecta</taxon>
        <taxon>Pterygota</taxon>
        <taxon>Neoptera</taxon>
        <taxon>Endopterygota</taxon>
        <taxon>Lepidoptera</taxon>
        <taxon>Glossata</taxon>
        <taxon>Ditrysia</taxon>
        <taxon>Pyraloidea</taxon>
        <taxon>Crambidae</taxon>
        <taxon>Pyraustinae</taxon>
        <taxon>Loxostege</taxon>
    </lineage>
</organism>
<evidence type="ECO:0000313" key="2">
    <source>
        <dbReference type="EMBL" id="KAL0852182.1"/>
    </source>
</evidence>
<feature type="compositionally biased region" description="Basic and acidic residues" evidence="1">
    <location>
        <begin position="381"/>
        <end position="394"/>
    </location>
</feature>
<dbReference type="EMBL" id="JBEDNZ010000001">
    <property type="protein sequence ID" value="KAL0852182.1"/>
    <property type="molecule type" value="Genomic_DNA"/>
</dbReference>
<dbReference type="AlphaFoldDB" id="A0ABD0TS61"/>
<feature type="region of interest" description="Disordered" evidence="1">
    <location>
        <begin position="562"/>
        <end position="588"/>
    </location>
</feature>
<evidence type="ECO:0000313" key="3">
    <source>
        <dbReference type="Proteomes" id="UP001549921"/>
    </source>
</evidence>
<accession>A0ABD0TS61</accession>
<evidence type="ECO:0000256" key="1">
    <source>
        <dbReference type="SAM" id="MobiDB-lite"/>
    </source>
</evidence>
<dbReference type="Proteomes" id="UP001549921">
    <property type="component" value="Unassembled WGS sequence"/>
</dbReference>
<feature type="region of interest" description="Disordered" evidence="1">
    <location>
        <begin position="361"/>
        <end position="397"/>
    </location>
</feature>
<comment type="caution">
    <text evidence="2">The sequence shown here is derived from an EMBL/GenBank/DDBJ whole genome shotgun (WGS) entry which is preliminary data.</text>
</comment>
<name>A0ABD0TS61_LOXSC</name>